<evidence type="ECO:0000313" key="5">
    <source>
        <dbReference type="Proteomes" id="UP001550210"/>
    </source>
</evidence>
<sequence length="418" mass="44479">MPFIRRRGLTAAAAVIAAVMVTTTACSKSDEGGAKASGETTAQAGAGSDVDTGENEGGGDTTIGGYKLPKGVPTELSGDALQKWKNGGWQDFDDWASKAEDFANPYIEDFWTPERIAKAKAQMPTQLPEIADAGNVSKGSNKTTKVWLPDGSVKRQNASKVKATYHKNAAPVGKLFFTTPQGSSVCSAAVVKDPAHPGKSNLVWTAGHCVHAGKGGGWYRNIAFVPSFNNSARLNISQASANYRASNVSPYGLFWADWATTSGPWIKGGNASQGTVAAAYDYAVLHVKPEKGAKSLEERVGSALPVWFNAPAANKVKNMKVRGYPAEAPYDGSKMYHCQGATKRFVLGYSYPSDYPAQYMVGCTLNGGASGGPWFMSHKGRTYLVSNNSLSDRSTFITGPRLGKNAKQVYLATSNKFK</sequence>
<dbReference type="InterPro" id="IPR050966">
    <property type="entry name" value="Glutamyl_endopeptidase"/>
</dbReference>
<evidence type="ECO:0000256" key="3">
    <source>
        <dbReference type="SAM" id="SignalP"/>
    </source>
</evidence>
<dbReference type="Gene3D" id="2.40.10.10">
    <property type="entry name" value="Trypsin-like serine proteases"/>
    <property type="match status" value="2"/>
</dbReference>
<protein>
    <recommendedName>
        <fullName evidence="6">V8-like Glu-specific endopeptidase</fullName>
    </recommendedName>
</protein>
<evidence type="ECO:0000313" key="4">
    <source>
        <dbReference type="EMBL" id="MET9847716.1"/>
    </source>
</evidence>
<dbReference type="PROSITE" id="PS51257">
    <property type="entry name" value="PROKAR_LIPOPROTEIN"/>
    <property type="match status" value="1"/>
</dbReference>
<keyword evidence="1 3" id="KW-0732">Signal</keyword>
<feature type="region of interest" description="Disordered" evidence="2">
    <location>
        <begin position="28"/>
        <end position="68"/>
    </location>
</feature>
<dbReference type="InterPro" id="IPR009003">
    <property type="entry name" value="Peptidase_S1_PA"/>
</dbReference>
<proteinExistence type="predicted"/>
<feature type="signal peptide" evidence="3">
    <location>
        <begin position="1"/>
        <end position="27"/>
    </location>
</feature>
<dbReference type="InterPro" id="IPR043504">
    <property type="entry name" value="Peptidase_S1_PA_chymotrypsin"/>
</dbReference>
<name>A0ABV2V1M6_9ACTN</name>
<organism evidence="4 5">
    <name type="scientific">Streptomyces ossamyceticus</name>
    <dbReference type="NCBI Taxonomy" id="249581"/>
    <lineage>
        <taxon>Bacteria</taxon>
        <taxon>Bacillati</taxon>
        <taxon>Actinomycetota</taxon>
        <taxon>Actinomycetes</taxon>
        <taxon>Kitasatosporales</taxon>
        <taxon>Streptomycetaceae</taxon>
        <taxon>Streptomyces</taxon>
    </lineage>
</organism>
<dbReference type="RefSeq" id="WP_355399132.1">
    <property type="nucleotide sequence ID" value="NZ_JBEGHN010000060.1"/>
</dbReference>
<evidence type="ECO:0000256" key="1">
    <source>
        <dbReference type="ARBA" id="ARBA00022729"/>
    </source>
</evidence>
<accession>A0ABV2V1M6</accession>
<dbReference type="SUPFAM" id="SSF50494">
    <property type="entry name" value="Trypsin-like serine proteases"/>
    <property type="match status" value="1"/>
</dbReference>
<comment type="caution">
    <text evidence="4">The sequence shown here is derived from an EMBL/GenBank/DDBJ whole genome shotgun (WGS) entry which is preliminary data.</text>
</comment>
<gene>
    <name evidence="4" type="ORF">ABZZ21_24845</name>
</gene>
<dbReference type="Proteomes" id="UP001550210">
    <property type="component" value="Unassembled WGS sequence"/>
</dbReference>
<evidence type="ECO:0000256" key="2">
    <source>
        <dbReference type="SAM" id="MobiDB-lite"/>
    </source>
</evidence>
<reference evidence="4 5" key="1">
    <citation type="submission" date="2024-06" db="EMBL/GenBank/DDBJ databases">
        <title>The Natural Products Discovery Center: Release of the First 8490 Sequenced Strains for Exploring Actinobacteria Biosynthetic Diversity.</title>
        <authorList>
            <person name="Kalkreuter E."/>
            <person name="Kautsar S.A."/>
            <person name="Yang D."/>
            <person name="Bader C.D."/>
            <person name="Teijaro C.N."/>
            <person name="Fluegel L."/>
            <person name="Davis C.M."/>
            <person name="Simpson J.R."/>
            <person name="Lauterbach L."/>
            <person name="Steele A.D."/>
            <person name="Gui C."/>
            <person name="Meng S."/>
            <person name="Li G."/>
            <person name="Viehrig K."/>
            <person name="Ye F."/>
            <person name="Su P."/>
            <person name="Kiefer A.F."/>
            <person name="Nichols A."/>
            <person name="Cepeda A.J."/>
            <person name="Yan W."/>
            <person name="Fan B."/>
            <person name="Jiang Y."/>
            <person name="Adhikari A."/>
            <person name="Zheng C.-J."/>
            <person name="Schuster L."/>
            <person name="Cowan T.M."/>
            <person name="Smanski M.J."/>
            <person name="Chevrette M.G."/>
            <person name="De Carvalho L.P.S."/>
            <person name="Shen B."/>
        </authorList>
    </citation>
    <scope>NUCLEOTIDE SEQUENCE [LARGE SCALE GENOMIC DNA]</scope>
    <source>
        <strain evidence="4 5">NPDC006434</strain>
    </source>
</reference>
<keyword evidence="5" id="KW-1185">Reference proteome</keyword>
<evidence type="ECO:0008006" key="6">
    <source>
        <dbReference type="Google" id="ProtNLM"/>
    </source>
</evidence>
<feature type="chain" id="PRO_5045335602" description="V8-like Glu-specific endopeptidase" evidence="3">
    <location>
        <begin position="28"/>
        <end position="418"/>
    </location>
</feature>
<dbReference type="PANTHER" id="PTHR15462">
    <property type="entry name" value="SERINE PROTEASE"/>
    <property type="match status" value="1"/>
</dbReference>
<dbReference type="EMBL" id="JBEXPZ010000033">
    <property type="protein sequence ID" value="MET9847716.1"/>
    <property type="molecule type" value="Genomic_DNA"/>
</dbReference>
<dbReference type="PANTHER" id="PTHR15462:SF19">
    <property type="entry name" value="PEPTIDASE S1 DOMAIN-CONTAINING PROTEIN"/>
    <property type="match status" value="1"/>
</dbReference>